<dbReference type="InterPro" id="IPR025889">
    <property type="entry name" value="GSP17M-like_dom"/>
</dbReference>
<organism evidence="3 4">
    <name type="scientific">Actinotignum urinale</name>
    <dbReference type="NCBI Taxonomy" id="190146"/>
    <lineage>
        <taxon>Bacteria</taxon>
        <taxon>Bacillati</taxon>
        <taxon>Actinomycetota</taxon>
        <taxon>Actinomycetes</taxon>
        <taxon>Actinomycetales</taxon>
        <taxon>Actinomycetaceae</taxon>
        <taxon>Actinotignum</taxon>
    </lineage>
</organism>
<comment type="caution">
    <text evidence="3">The sequence shown here is derived from an EMBL/GenBank/DDBJ whole genome shotgun (WGS) entry which is preliminary data.</text>
</comment>
<evidence type="ECO:0000259" key="2">
    <source>
        <dbReference type="Pfam" id="PF11181"/>
    </source>
</evidence>
<keyword evidence="1" id="KW-1133">Transmembrane helix</keyword>
<proteinExistence type="predicted"/>
<feature type="domain" description="General stress protein 17M-like" evidence="2">
    <location>
        <begin position="22"/>
        <end position="82"/>
    </location>
</feature>
<evidence type="ECO:0000313" key="4">
    <source>
        <dbReference type="Proteomes" id="UP001281731"/>
    </source>
</evidence>
<accession>A0AAW9HTR7</accession>
<keyword evidence="1" id="KW-0472">Membrane</keyword>
<feature type="transmembrane region" description="Helical" evidence="1">
    <location>
        <begin position="72"/>
        <end position="95"/>
    </location>
</feature>
<dbReference type="Pfam" id="PF11181">
    <property type="entry name" value="YflT"/>
    <property type="match status" value="1"/>
</dbReference>
<sequence>MTQQTFHRRSHRIARERDDYKTITEVRRYEEAEKTVSDLAHTNFPIHNVRIVGINLESVEQITGRYSVTKNAISAIFSALLWFVFSFFVLQAFLYSITVEILAICGAFALTFGLLTFFNARRNTAKRGYISLQGMQANSYEIQVRSAYVNAAYHALANIGYRFGEESN</sequence>
<dbReference type="Proteomes" id="UP001281731">
    <property type="component" value="Unassembled WGS sequence"/>
</dbReference>
<keyword evidence="1" id="KW-0812">Transmembrane</keyword>
<dbReference type="AlphaFoldDB" id="A0AAW9HTR7"/>
<evidence type="ECO:0000313" key="3">
    <source>
        <dbReference type="EMBL" id="MDY5155083.1"/>
    </source>
</evidence>
<dbReference type="RefSeq" id="WP_320756537.1">
    <property type="nucleotide sequence ID" value="NZ_JAWNFQ010000001.1"/>
</dbReference>
<name>A0AAW9HTR7_9ACTO</name>
<feature type="transmembrane region" description="Helical" evidence="1">
    <location>
        <begin position="101"/>
        <end position="120"/>
    </location>
</feature>
<reference evidence="3" key="1">
    <citation type="submission" date="2023-10" db="EMBL/GenBank/DDBJ databases">
        <title>Whole Genome based description of the genera Actinobaculum and Actinotignum reveals a complex phylogenetic relationship within the species included in the genus Actinotignum.</title>
        <authorList>
            <person name="Jensen C.S."/>
            <person name="Dargis R."/>
            <person name="Kemp M."/>
            <person name="Christensen J.J."/>
        </authorList>
    </citation>
    <scope>NUCLEOTIDE SEQUENCE</scope>
    <source>
        <strain evidence="3">SLA_B511</strain>
    </source>
</reference>
<evidence type="ECO:0000256" key="1">
    <source>
        <dbReference type="SAM" id="Phobius"/>
    </source>
</evidence>
<dbReference type="EMBL" id="JAWNGC010000005">
    <property type="protein sequence ID" value="MDY5155083.1"/>
    <property type="molecule type" value="Genomic_DNA"/>
</dbReference>
<gene>
    <name evidence="3" type="ORF">R6G80_05010</name>
</gene>
<protein>
    <recommendedName>
        <fullName evidence="2">General stress protein 17M-like domain-containing protein</fullName>
    </recommendedName>
</protein>